<dbReference type="EMBL" id="LCBC01000017">
    <property type="protein sequence ID" value="KKS03701.1"/>
    <property type="molecule type" value="Genomic_DNA"/>
</dbReference>
<comment type="caution">
    <text evidence="1">The sequence shown here is derived from an EMBL/GenBank/DDBJ whole genome shotgun (WGS) entry which is preliminary data.</text>
</comment>
<gene>
    <name evidence="1" type="ORF">UU56_C0017G0036</name>
</gene>
<dbReference type="Proteomes" id="UP000034493">
    <property type="component" value="Unassembled WGS sequence"/>
</dbReference>
<reference evidence="1 2" key="1">
    <citation type="journal article" date="2015" name="Nature">
        <title>rRNA introns, odd ribosomes, and small enigmatic genomes across a large radiation of phyla.</title>
        <authorList>
            <person name="Brown C.T."/>
            <person name="Hug L.A."/>
            <person name="Thomas B.C."/>
            <person name="Sharon I."/>
            <person name="Castelle C.J."/>
            <person name="Singh A."/>
            <person name="Wilkins M.J."/>
            <person name="Williams K.H."/>
            <person name="Banfield J.F."/>
        </authorList>
    </citation>
    <scope>NUCLEOTIDE SEQUENCE [LARGE SCALE GENOMIC DNA]</scope>
</reference>
<accession>A0A0G0Y2M7</accession>
<organism evidence="1 2">
    <name type="scientific">Candidatus Curtissbacteria bacterium GW2011_GWA2_41_24</name>
    <dbReference type="NCBI Taxonomy" id="1618411"/>
    <lineage>
        <taxon>Bacteria</taxon>
        <taxon>Candidatus Curtissiibacteriota</taxon>
    </lineage>
</organism>
<dbReference type="AlphaFoldDB" id="A0A0G0Y2M7"/>
<evidence type="ECO:0000313" key="2">
    <source>
        <dbReference type="Proteomes" id="UP000034493"/>
    </source>
</evidence>
<name>A0A0G0Y2M7_9BACT</name>
<protein>
    <submittedName>
        <fullName evidence="1">Uncharacterized protein</fullName>
    </submittedName>
</protein>
<proteinExistence type="predicted"/>
<sequence>MKEFKTLAQYLEESGHADAAIHTRNLGTALRKTGELPSKLGLEITDGKKGGVKEEDILVQIAGEYLIKPHTQELLTSVWQRFWELAASRANVDVEIPALEITEEEIKEIENSGDVLYFVPDNISLEDLGKMFPVIGSHWSVQKSSAVTVASSHKGWRRAEFDLESSHLKTNEDDLEKLFAEKGREGLDLMEFIILREFSKITRGHYLNETETTSRLLSSCIGGRVVGARSGSGGYLGVASGLTPGFRGSSIGGRSSAGVQ</sequence>
<evidence type="ECO:0000313" key="1">
    <source>
        <dbReference type="EMBL" id="KKS03701.1"/>
    </source>
</evidence>